<keyword evidence="1" id="KW-0812">Transmembrane</keyword>
<proteinExistence type="predicted"/>
<dbReference type="EMBL" id="JAGIYZ010000011">
    <property type="protein sequence ID" value="MBP0464699.1"/>
    <property type="molecule type" value="Genomic_DNA"/>
</dbReference>
<comment type="caution">
    <text evidence="2">The sequence shown here is derived from an EMBL/GenBank/DDBJ whole genome shotgun (WGS) entry which is preliminary data.</text>
</comment>
<feature type="transmembrane region" description="Helical" evidence="1">
    <location>
        <begin position="21"/>
        <end position="45"/>
    </location>
</feature>
<evidence type="ECO:0000313" key="3">
    <source>
        <dbReference type="Proteomes" id="UP000680815"/>
    </source>
</evidence>
<gene>
    <name evidence="2" type="ORF">J5Y09_12335</name>
</gene>
<accession>A0ABS4ATW2</accession>
<name>A0ABS4ATW2_9PROT</name>
<organism evidence="2 3">
    <name type="scientific">Roseomonas nitratireducens</name>
    <dbReference type="NCBI Taxonomy" id="2820810"/>
    <lineage>
        <taxon>Bacteria</taxon>
        <taxon>Pseudomonadati</taxon>
        <taxon>Pseudomonadota</taxon>
        <taxon>Alphaproteobacteria</taxon>
        <taxon>Acetobacterales</taxon>
        <taxon>Roseomonadaceae</taxon>
        <taxon>Roseomonas</taxon>
    </lineage>
</organism>
<evidence type="ECO:0008006" key="4">
    <source>
        <dbReference type="Google" id="ProtNLM"/>
    </source>
</evidence>
<dbReference type="Proteomes" id="UP000680815">
    <property type="component" value="Unassembled WGS sequence"/>
</dbReference>
<keyword evidence="1" id="KW-0472">Membrane</keyword>
<dbReference type="RefSeq" id="WP_209352099.1">
    <property type="nucleotide sequence ID" value="NZ_JAGIYZ010000011.1"/>
</dbReference>
<keyword evidence="3" id="KW-1185">Reference proteome</keyword>
<protein>
    <recommendedName>
        <fullName evidence="4">Flp family type IVb pilin</fullName>
    </recommendedName>
</protein>
<reference evidence="2 3" key="1">
    <citation type="submission" date="2021-03" db="EMBL/GenBank/DDBJ databases">
        <authorList>
            <person name="So Y."/>
        </authorList>
    </citation>
    <scope>NUCLEOTIDE SEQUENCE [LARGE SCALE GENOMIC DNA]</scope>
    <source>
        <strain evidence="2 3">PWR1</strain>
    </source>
</reference>
<keyword evidence="1" id="KW-1133">Transmembrane helix</keyword>
<evidence type="ECO:0000313" key="2">
    <source>
        <dbReference type="EMBL" id="MBP0464699.1"/>
    </source>
</evidence>
<evidence type="ECO:0000256" key="1">
    <source>
        <dbReference type="SAM" id="Phobius"/>
    </source>
</evidence>
<sequence length="72" mass="7554">MQDRFTFILCRLFRGVRDTRGVTAAEYAILAVGVVIMVGGAVLGFSPYLVNAFSDAGTAITSTQASLPAAAR</sequence>